<feature type="transmembrane region" description="Helical" evidence="13">
    <location>
        <begin position="165"/>
        <end position="182"/>
    </location>
</feature>
<evidence type="ECO:0000256" key="10">
    <source>
        <dbReference type="ARBA" id="ARBA00034422"/>
    </source>
</evidence>
<gene>
    <name evidence="15" type="primary">SLC7A3</name>
</gene>
<protein>
    <submittedName>
        <fullName evidence="15">Solute carrier family 7 member 3</fullName>
    </submittedName>
</protein>
<evidence type="ECO:0000256" key="3">
    <source>
        <dbReference type="ARBA" id="ARBA00022448"/>
    </source>
</evidence>
<evidence type="ECO:0000256" key="5">
    <source>
        <dbReference type="ARBA" id="ARBA00022692"/>
    </source>
</evidence>
<feature type="transmembrane region" description="Helical" evidence="13">
    <location>
        <begin position="498"/>
        <end position="519"/>
    </location>
</feature>
<evidence type="ECO:0000256" key="12">
    <source>
        <dbReference type="ARBA" id="ARBA00034450"/>
    </source>
</evidence>
<dbReference type="PANTHER" id="PTHR43243:SF20">
    <property type="entry name" value="CATIONIC AMINO ACID TRANSPORTER 3"/>
    <property type="match status" value="1"/>
</dbReference>
<keyword evidence="8 13" id="KW-0472">Membrane</keyword>
<dbReference type="FunFam" id="1.20.1740.10:FF:000009">
    <property type="entry name" value="Low affinity cationic amino acid transporter 2"/>
    <property type="match status" value="1"/>
</dbReference>
<dbReference type="AlphaFoldDB" id="A0A8C3V3X1"/>
<evidence type="ECO:0000256" key="7">
    <source>
        <dbReference type="ARBA" id="ARBA00022989"/>
    </source>
</evidence>
<comment type="subcellular location">
    <subcellularLocation>
        <location evidence="1">Cell membrane</location>
        <topology evidence="1">Multi-pass membrane protein</topology>
    </subcellularLocation>
</comment>
<keyword evidence="9" id="KW-0325">Glycoprotein</keyword>
<evidence type="ECO:0000256" key="8">
    <source>
        <dbReference type="ARBA" id="ARBA00023136"/>
    </source>
</evidence>
<feature type="transmembrane region" description="Helical" evidence="13">
    <location>
        <begin position="469"/>
        <end position="492"/>
    </location>
</feature>
<evidence type="ECO:0000256" key="11">
    <source>
        <dbReference type="ARBA" id="ARBA00034423"/>
    </source>
</evidence>
<dbReference type="InterPro" id="IPR002293">
    <property type="entry name" value="AA/rel_permease1"/>
</dbReference>
<reference evidence="15" key="3">
    <citation type="submission" date="2025-09" db="UniProtKB">
        <authorList>
            <consortium name="Ensembl"/>
        </authorList>
    </citation>
    <scope>IDENTIFICATION</scope>
</reference>
<dbReference type="GO" id="GO:0005886">
    <property type="term" value="C:plasma membrane"/>
    <property type="evidence" value="ECO:0007669"/>
    <property type="project" value="UniProtKB-SubCell"/>
</dbReference>
<evidence type="ECO:0000256" key="6">
    <source>
        <dbReference type="ARBA" id="ARBA00022970"/>
    </source>
</evidence>
<evidence type="ECO:0000256" key="9">
    <source>
        <dbReference type="ARBA" id="ARBA00023180"/>
    </source>
</evidence>
<evidence type="ECO:0000256" key="1">
    <source>
        <dbReference type="ARBA" id="ARBA00004651"/>
    </source>
</evidence>
<evidence type="ECO:0000256" key="4">
    <source>
        <dbReference type="ARBA" id="ARBA00022475"/>
    </source>
</evidence>
<dbReference type="Proteomes" id="UP000694563">
    <property type="component" value="Chromosome 14"/>
</dbReference>
<dbReference type="NCBIfam" id="TIGR00906">
    <property type="entry name" value="2A0303"/>
    <property type="match status" value="1"/>
</dbReference>
<evidence type="ECO:0000256" key="13">
    <source>
        <dbReference type="SAM" id="Phobius"/>
    </source>
</evidence>
<feature type="transmembrane region" description="Helical" evidence="13">
    <location>
        <begin position="65"/>
        <end position="86"/>
    </location>
</feature>
<dbReference type="Pfam" id="PF13520">
    <property type="entry name" value="AA_permease_2"/>
    <property type="match status" value="1"/>
</dbReference>
<dbReference type="PIRSF" id="PIRSF006060">
    <property type="entry name" value="AA_transporter"/>
    <property type="match status" value="1"/>
</dbReference>
<reference evidence="15" key="1">
    <citation type="submission" date="2020-10" db="EMBL/GenBank/DDBJ databases">
        <title>Catharus ustulatus (Swainson's thrush) genome, bCatUst1, primary haplotype v2.</title>
        <authorList>
            <person name="Delmore K."/>
            <person name="Vafadar M."/>
            <person name="Formenti G."/>
            <person name="Chow W."/>
            <person name="Pelan S."/>
            <person name="Howe K."/>
            <person name="Rhie A."/>
            <person name="Mountcastle J."/>
            <person name="Haase B."/>
            <person name="Fedrigo O."/>
            <person name="Jarvis E.D."/>
        </authorList>
    </citation>
    <scope>NUCLEOTIDE SEQUENCE [LARGE SCALE GENOMIC DNA]</scope>
</reference>
<comment type="catalytic activity">
    <reaction evidence="12">
        <text>L-ornithine(in) = L-ornithine(out)</text>
        <dbReference type="Rhea" id="RHEA:71199"/>
        <dbReference type="ChEBI" id="CHEBI:46911"/>
    </reaction>
</comment>
<feature type="transmembrane region" description="Helical" evidence="13">
    <location>
        <begin position="281"/>
        <end position="308"/>
    </location>
</feature>
<feature type="transmembrane region" description="Helical" evidence="13">
    <location>
        <begin position="191"/>
        <end position="209"/>
    </location>
</feature>
<keyword evidence="4" id="KW-1003">Cell membrane</keyword>
<dbReference type="Ensembl" id="ENSCUST00005022970.1">
    <property type="protein sequence ID" value="ENSCUSP00005022179.1"/>
    <property type="gene ID" value="ENSCUSG00005014039.1"/>
</dbReference>
<keyword evidence="5 13" id="KW-0812">Transmembrane</keyword>
<dbReference type="PANTHER" id="PTHR43243">
    <property type="entry name" value="INNER MEMBRANE TRANSPORTER YGJI-RELATED"/>
    <property type="match status" value="1"/>
</dbReference>
<comment type="catalytic activity">
    <reaction evidence="11">
        <text>L-arginine(in) = L-arginine(out)</text>
        <dbReference type="Rhea" id="RHEA:32143"/>
        <dbReference type="ChEBI" id="CHEBI:32682"/>
    </reaction>
</comment>
<feature type="transmembrane region" description="Helical" evidence="13">
    <location>
        <begin position="36"/>
        <end position="53"/>
    </location>
</feature>
<evidence type="ECO:0000313" key="15">
    <source>
        <dbReference type="Ensembl" id="ENSCUSP00005022179.1"/>
    </source>
</evidence>
<accession>A0A8C3V3X1</accession>
<dbReference type="InterPro" id="IPR029485">
    <property type="entry name" value="CAT_C"/>
</dbReference>
<proteinExistence type="inferred from homology"/>
<feature type="domain" description="Cationic amino acid transporter C-terminal" evidence="14">
    <location>
        <begin position="539"/>
        <end position="577"/>
    </location>
</feature>
<name>A0A8C3V3X1_CATUS</name>
<organism evidence="15 16">
    <name type="scientific">Catharus ustulatus</name>
    <name type="common">Russet-backed thrush</name>
    <name type="synonym">Hylocichla ustulatus</name>
    <dbReference type="NCBI Taxonomy" id="91951"/>
    <lineage>
        <taxon>Eukaryota</taxon>
        <taxon>Metazoa</taxon>
        <taxon>Chordata</taxon>
        <taxon>Craniata</taxon>
        <taxon>Vertebrata</taxon>
        <taxon>Euteleostomi</taxon>
        <taxon>Archelosauria</taxon>
        <taxon>Archosauria</taxon>
        <taxon>Dinosauria</taxon>
        <taxon>Saurischia</taxon>
        <taxon>Theropoda</taxon>
        <taxon>Coelurosauria</taxon>
        <taxon>Aves</taxon>
        <taxon>Neognathae</taxon>
        <taxon>Neoaves</taxon>
        <taxon>Telluraves</taxon>
        <taxon>Australaves</taxon>
        <taxon>Passeriformes</taxon>
        <taxon>Turdidae</taxon>
        <taxon>Catharus</taxon>
    </lineage>
</organism>
<keyword evidence="16" id="KW-1185">Reference proteome</keyword>
<comment type="catalytic activity">
    <reaction evidence="10">
        <text>L-lysine(in) = L-lysine(out)</text>
        <dbReference type="Rhea" id="RHEA:70935"/>
        <dbReference type="ChEBI" id="CHEBI:32551"/>
    </reaction>
</comment>
<feature type="transmembrane region" description="Helical" evidence="13">
    <location>
        <begin position="98"/>
        <end position="122"/>
    </location>
</feature>
<keyword evidence="3" id="KW-0813">Transport</keyword>
<evidence type="ECO:0000313" key="16">
    <source>
        <dbReference type="Proteomes" id="UP000694563"/>
    </source>
</evidence>
<reference evidence="15" key="2">
    <citation type="submission" date="2025-08" db="UniProtKB">
        <authorList>
            <consortium name="Ensembl"/>
        </authorList>
    </citation>
    <scope>IDENTIFICATION</scope>
</reference>
<feature type="transmembrane region" description="Helical" evidence="13">
    <location>
        <begin position="399"/>
        <end position="418"/>
    </location>
</feature>
<keyword evidence="7 13" id="KW-1133">Transmembrane helix</keyword>
<keyword evidence="6" id="KW-0029">Amino-acid transport</keyword>
<feature type="transmembrane region" description="Helical" evidence="13">
    <location>
        <begin position="374"/>
        <end position="393"/>
    </location>
</feature>
<feature type="transmembrane region" description="Helical" evidence="13">
    <location>
        <begin position="240"/>
        <end position="260"/>
    </location>
</feature>
<feature type="transmembrane region" description="Helical" evidence="13">
    <location>
        <begin position="555"/>
        <end position="572"/>
    </location>
</feature>
<evidence type="ECO:0000259" key="14">
    <source>
        <dbReference type="Pfam" id="PF13906"/>
    </source>
</evidence>
<dbReference type="InterPro" id="IPR004755">
    <property type="entry name" value="Cat_AA_permease"/>
</dbReference>
<dbReference type="GO" id="GO:0061459">
    <property type="term" value="F:L-arginine transmembrane transporter activity"/>
    <property type="evidence" value="ECO:0007669"/>
    <property type="project" value="UniProtKB-ARBA"/>
</dbReference>
<dbReference type="Pfam" id="PF13906">
    <property type="entry name" value="AA_permease_C"/>
    <property type="match status" value="1"/>
</dbReference>
<sequence>CLPCPLHFGKKLIRRRMVDLSSDDTHFARCLSTLDLVSLGVGSTLGAGVYVLAGEVAKEMAGPSIVLSFLVAAFSSVLAGLCYAEFGARVPKAGSAYLYSYVTVGEIWAFIAGWNLILSYVIGTASVARAWSAAFDNIIGNHISTLFADKIPMQLPGVLAKHPDFFALILILLLTVLLAFGVSESALVNKIFTAVNLLVLSFVIIAGFIKGDIKNWQLSEKNYLLYCIFSRKKAFGSGGFFPFGLEGMLTGAATCFYAFVGFDCIATTGEEARNPQRSIPIGIIVSLLICFVAYFGVSASLTLMVPYFHLNKSSPLPEAFKAVGWEPARYAVAVGSLCALSTSCRPAPVIHAMAEDGLLFKFLSRIHSGRKTPLIATFVSGFFAAVFALLLDLKDLVDLMSIGTLLAYSLVAVCVLILRSQAPYSLLVWEAPPAKNFPKALEWILETESAGPDQEEWVLQEGHVPCSPLITPSLAAALITVLCVVLTQNVAALKDADVGSVVTVVLLLMALLILTIIIWRQPQSNTRLNFKVTQPGPSSTFVNILLMVKLSSGTWARFAVCMVVGFVIYFAYGIRNSVEAKNAEKACASVEKPLHHPGQDLSPGAAHNKTSIVSRVRTNCCF</sequence>
<comment type="similarity">
    <text evidence="2">Belongs to the amino acid-polyamine-organocation (APC) superfamily. Cationic amino acid transporter (CAT) (TC 2.A.3.3) family.</text>
</comment>
<evidence type="ECO:0000256" key="2">
    <source>
        <dbReference type="ARBA" id="ARBA00008572"/>
    </source>
</evidence>
<dbReference type="Gene3D" id="1.20.1740.10">
    <property type="entry name" value="Amino acid/polyamine transporter I"/>
    <property type="match status" value="1"/>
</dbReference>